<dbReference type="RefSeq" id="WP_276657095.1">
    <property type="nucleotide sequence ID" value="NZ_SSFD01000054.1"/>
</dbReference>
<dbReference type="InterPro" id="IPR036318">
    <property type="entry name" value="FAD-bd_PCMH-like_sf"/>
</dbReference>
<dbReference type="InterPro" id="IPR016166">
    <property type="entry name" value="FAD-bd_PCMH"/>
</dbReference>
<dbReference type="GO" id="GO:0003824">
    <property type="term" value="F:catalytic activity"/>
    <property type="evidence" value="ECO:0007669"/>
    <property type="project" value="InterPro"/>
</dbReference>
<evidence type="ECO:0000259" key="5">
    <source>
        <dbReference type="PROSITE" id="PS51387"/>
    </source>
</evidence>
<proteinExistence type="inferred from homology"/>
<dbReference type="Pfam" id="PF02913">
    <property type="entry name" value="FAD-oxidase_C"/>
    <property type="match status" value="1"/>
</dbReference>
<feature type="domain" description="FAD-binding PCMH-type" evidence="5">
    <location>
        <begin position="36"/>
        <end position="217"/>
    </location>
</feature>
<evidence type="ECO:0000256" key="2">
    <source>
        <dbReference type="ARBA" id="ARBA00008000"/>
    </source>
</evidence>
<protein>
    <submittedName>
        <fullName evidence="6">FAD-binding oxidoreductase</fullName>
    </submittedName>
</protein>
<dbReference type="AlphaFoldDB" id="A0A5C7T1J3"/>
<dbReference type="SUPFAM" id="SSF55103">
    <property type="entry name" value="FAD-linked oxidases, C-terminal domain"/>
    <property type="match status" value="1"/>
</dbReference>
<dbReference type="Gene3D" id="3.30.465.10">
    <property type="match status" value="1"/>
</dbReference>
<dbReference type="InterPro" id="IPR051264">
    <property type="entry name" value="FAD-oxidored/transferase_4"/>
</dbReference>
<comment type="caution">
    <text evidence="6">The sequence shown here is derived from an EMBL/GenBank/DDBJ whole genome shotgun (WGS) entry which is preliminary data.</text>
</comment>
<keyword evidence="3" id="KW-0285">Flavoprotein</keyword>
<dbReference type="Pfam" id="PF01565">
    <property type="entry name" value="FAD_binding_4"/>
    <property type="match status" value="1"/>
</dbReference>
<dbReference type="InterPro" id="IPR016169">
    <property type="entry name" value="FAD-bd_PCMH_sub2"/>
</dbReference>
<dbReference type="PANTHER" id="PTHR43716">
    <property type="entry name" value="D-2-HYDROXYGLUTARATE DEHYDROGENASE, MITOCHONDRIAL"/>
    <property type="match status" value="1"/>
</dbReference>
<dbReference type="InterPro" id="IPR016171">
    <property type="entry name" value="Vanillyl_alc_oxidase_C-sub2"/>
</dbReference>
<evidence type="ECO:0000256" key="3">
    <source>
        <dbReference type="ARBA" id="ARBA00022630"/>
    </source>
</evidence>
<dbReference type="InterPro" id="IPR016167">
    <property type="entry name" value="FAD-bd_PCMH_sub1"/>
</dbReference>
<name>A0A5C7T1J3_THASP</name>
<accession>A0A5C7T1J3</accession>
<comment type="cofactor">
    <cofactor evidence="1">
        <name>FAD</name>
        <dbReference type="ChEBI" id="CHEBI:57692"/>
    </cofactor>
</comment>
<keyword evidence="4" id="KW-0274">FAD</keyword>
<gene>
    <name evidence="6" type="ORF">E6Q80_04020</name>
</gene>
<dbReference type="PROSITE" id="PS51387">
    <property type="entry name" value="FAD_PCMH"/>
    <property type="match status" value="1"/>
</dbReference>
<evidence type="ECO:0000256" key="1">
    <source>
        <dbReference type="ARBA" id="ARBA00001974"/>
    </source>
</evidence>
<dbReference type="Gene3D" id="3.30.70.2740">
    <property type="match status" value="1"/>
</dbReference>
<sequence>MSDELNARLRAIVGAANVLDGETDMAPFLSDWRGRYHGRARAVVRPRDTAEVAAVVAACAQAGVAMVPQGGNTGLCGGATPLADGAAVVISLARLDRVRALDPDNDTLTVEAGCTLAAVQEAAQAAGRLFPLSLASEGSCLIGGNLSTNAGGVQVLRYGNTRDLVLGLEVVLPDGRVWDGLRGLRKDNTGYDLKQLFIGAEGTLGIVTAAVLKLFPAIRTRATAWVAVADPRAAVRLLGLLRAACGDRVSAFEIVGRTALGLVLRHIPGARDPLAGAPAWTVLVELSDPAVDAPLEAQLEAVLGEAVAQGLASDAAVAASVAQARALWALREDISEAQRIEGVSIKHDVSVPVSRIPEFLERAGAALAARWPDIRVVAFGHIGDGNLHYNLSKAVADDNATFIARTAEVNGIVHDLVCELGGSISAEHGLGQLKREEVLRYKPALEMELMRRVKQAFDPAGLMNPGKVL</sequence>
<evidence type="ECO:0000313" key="7">
    <source>
        <dbReference type="Proteomes" id="UP000321192"/>
    </source>
</evidence>
<comment type="similarity">
    <text evidence="2">Belongs to the FAD-binding oxidoreductase/transferase type 4 family.</text>
</comment>
<dbReference type="InterPro" id="IPR016164">
    <property type="entry name" value="FAD-linked_Oxase-like_C"/>
</dbReference>
<reference evidence="6 7" key="1">
    <citation type="submission" date="2018-09" db="EMBL/GenBank/DDBJ databases">
        <title>Metagenome Assembled Genomes from an Advanced Water Purification Facility.</title>
        <authorList>
            <person name="Stamps B.W."/>
            <person name="Spear J.R."/>
        </authorList>
    </citation>
    <scope>NUCLEOTIDE SEQUENCE [LARGE SCALE GENOMIC DNA]</scope>
    <source>
        <strain evidence="6">Bin_27_1</strain>
    </source>
</reference>
<organism evidence="6 7">
    <name type="scientific">Thauera aminoaromatica</name>
    <dbReference type="NCBI Taxonomy" id="164330"/>
    <lineage>
        <taxon>Bacteria</taxon>
        <taxon>Pseudomonadati</taxon>
        <taxon>Pseudomonadota</taxon>
        <taxon>Betaproteobacteria</taxon>
        <taxon>Rhodocyclales</taxon>
        <taxon>Zoogloeaceae</taxon>
        <taxon>Thauera</taxon>
    </lineage>
</organism>
<dbReference type="SUPFAM" id="SSF56176">
    <property type="entry name" value="FAD-binding/transporter-associated domain-like"/>
    <property type="match status" value="1"/>
</dbReference>
<evidence type="ECO:0000313" key="6">
    <source>
        <dbReference type="EMBL" id="TXH89749.1"/>
    </source>
</evidence>
<dbReference type="Proteomes" id="UP000321192">
    <property type="component" value="Unassembled WGS sequence"/>
</dbReference>
<dbReference type="FunFam" id="1.10.45.10:FF:000001">
    <property type="entry name" value="D-lactate dehydrogenase mitochondrial"/>
    <property type="match status" value="1"/>
</dbReference>
<dbReference type="InterPro" id="IPR004113">
    <property type="entry name" value="FAD-bd_oxidored_4_C"/>
</dbReference>
<dbReference type="Gene3D" id="3.30.70.2190">
    <property type="match status" value="1"/>
</dbReference>
<dbReference type="EMBL" id="SSFD01000054">
    <property type="protein sequence ID" value="TXH89749.1"/>
    <property type="molecule type" value="Genomic_DNA"/>
</dbReference>
<evidence type="ECO:0000256" key="4">
    <source>
        <dbReference type="ARBA" id="ARBA00022827"/>
    </source>
</evidence>
<dbReference type="Gene3D" id="1.10.45.10">
    <property type="entry name" value="Vanillyl-alcohol Oxidase, Chain A, domain 4"/>
    <property type="match status" value="1"/>
</dbReference>
<dbReference type="Gene3D" id="3.30.43.10">
    <property type="entry name" value="Uridine Diphospho-n-acetylenolpyruvylglucosamine Reductase, domain 2"/>
    <property type="match status" value="1"/>
</dbReference>
<dbReference type="PANTHER" id="PTHR43716:SF2">
    <property type="entry name" value="BLL6224 PROTEIN"/>
    <property type="match status" value="1"/>
</dbReference>
<dbReference type="GO" id="GO:0022904">
    <property type="term" value="P:respiratory electron transport chain"/>
    <property type="evidence" value="ECO:0007669"/>
    <property type="project" value="TreeGrafter"/>
</dbReference>
<dbReference type="GO" id="GO:0071949">
    <property type="term" value="F:FAD binding"/>
    <property type="evidence" value="ECO:0007669"/>
    <property type="project" value="InterPro"/>
</dbReference>
<dbReference type="InterPro" id="IPR006094">
    <property type="entry name" value="Oxid_FAD_bind_N"/>
</dbReference>